<keyword evidence="1" id="KW-0472">Membrane</keyword>
<gene>
    <name evidence="2" type="ORF">O1R50_05305</name>
</gene>
<evidence type="ECO:0000256" key="1">
    <source>
        <dbReference type="SAM" id="Phobius"/>
    </source>
</evidence>
<name>A0A9X3P5D9_9ACTN</name>
<keyword evidence="1" id="KW-1133">Transmembrane helix</keyword>
<accession>A0A9X3P5D9</accession>
<evidence type="ECO:0000313" key="2">
    <source>
        <dbReference type="EMBL" id="MDA1359028.1"/>
    </source>
</evidence>
<keyword evidence="1" id="KW-0812">Transmembrane</keyword>
<feature type="transmembrane region" description="Helical" evidence="1">
    <location>
        <begin position="66"/>
        <end position="85"/>
    </location>
</feature>
<reference evidence="2" key="1">
    <citation type="submission" date="2022-12" db="EMBL/GenBank/DDBJ databases">
        <title>Gycomyces niveus sp.nov.,a novel actinomycete isolated from soil in Shouguan.</title>
        <authorList>
            <person name="Yang X."/>
        </authorList>
    </citation>
    <scope>NUCLEOTIDE SEQUENCE</scope>
    <source>
        <strain evidence="2">NEAU-A15</strain>
    </source>
</reference>
<sequence length="155" mass="16446">MAALTFTPATQSPSYLRLVRASAVYDLVVTAGFATPWTFALLHAGLDAASGALGLRGFPEPDLMQVFYATLMGSVVVVWSLLRVVRPQAIHGLFDGIARVLFSSAMVYALAHGGPELLWGFLVAEAAWGVAQLGPWLRQGQGRLLPRPGAGRQGA</sequence>
<evidence type="ECO:0000313" key="3">
    <source>
        <dbReference type="Proteomes" id="UP001146067"/>
    </source>
</evidence>
<organism evidence="2 3">
    <name type="scientific">Glycomyces luteolus</name>
    <dbReference type="NCBI Taxonomy" id="2670330"/>
    <lineage>
        <taxon>Bacteria</taxon>
        <taxon>Bacillati</taxon>
        <taxon>Actinomycetota</taxon>
        <taxon>Actinomycetes</taxon>
        <taxon>Glycomycetales</taxon>
        <taxon>Glycomycetaceae</taxon>
        <taxon>Glycomyces</taxon>
    </lineage>
</organism>
<comment type="caution">
    <text evidence="2">The sequence shown here is derived from an EMBL/GenBank/DDBJ whole genome shotgun (WGS) entry which is preliminary data.</text>
</comment>
<keyword evidence="3" id="KW-1185">Reference proteome</keyword>
<protein>
    <submittedName>
        <fullName evidence="2">Uncharacterized protein</fullName>
    </submittedName>
</protein>
<feature type="transmembrane region" description="Helical" evidence="1">
    <location>
        <begin position="23"/>
        <end position="46"/>
    </location>
</feature>
<dbReference type="AlphaFoldDB" id="A0A9X3P5D9"/>
<dbReference type="EMBL" id="JAPZVP010000003">
    <property type="protein sequence ID" value="MDA1359028.1"/>
    <property type="molecule type" value="Genomic_DNA"/>
</dbReference>
<proteinExistence type="predicted"/>
<dbReference type="RefSeq" id="WP_270108856.1">
    <property type="nucleotide sequence ID" value="NZ_JAPZVP010000003.1"/>
</dbReference>
<dbReference type="Proteomes" id="UP001146067">
    <property type="component" value="Unassembled WGS sequence"/>
</dbReference>